<dbReference type="EMBL" id="CATQJA010000412">
    <property type="protein sequence ID" value="CAJ0560079.1"/>
    <property type="molecule type" value="Genomic_DNA"/>
</dbReference>
<feature type="non-terminal residue" evidence="2">
    <location>
        <position position="1"/>
    </location>
</feature>
<sequence length="74" mass="8555">MDPNREAENRRRNEWEAFKRQAIAEKIKATMDSNIERLDQIARELEQARQENRRAMEAANQKNGCGAAGSSQHE</sequence>
<organism evidence="2 3">
    <name type="scientific">Mesorhabditis spiculigera</name>
    <dbReference type="NCBI Taxonomy" id="96644"/>
    <lineage>
        <taxon>Eukaryota</taxon>
        <taxon>Metazoa</taxon>
        <taxon>Ecdysozoa</taxon>
        <taxon>Nematoda</taxon>
        <taxon>Chromadorea</taxon>
        <taxon>Rhabditida</taxon>
        <taxon>Rhabditina</taxon>
        <taxon>Rhabditomorpha</taxon>
        <taxon>Rhabditoidea</taxon>
        <taxon>Rhabditidae</taxon>
        <taxon>Mesorhabditinae</taxon>
        <taxon>Mesorhabditis</taxon>
    </lineage>
</organism>
<evidence type="ECO:0000256" key="1">
    <source>
        <dbReference type="SAM" id="MobiDB-lite"/>
    </source>
</evidence>
<feature type="region of interest" description="Disordered" evidence="1">
    <location>
        <begin position="52"/>
        <end position="74"/>
    </location>
</feature>
<dbReference type="AlphaFoldDB" id="A0AA36C5I3"/>
<evidence type="ECO:0000313" key="2">
    <source>
        <dbReference type="EMBL" id="CAJ0560079.1"/>
    </source>
</evidence>
<reference evidence="2" key="1">
    <citation type="submission" date="2023-06" db="EMBL/GenBank/DDBJ databases">
        <authorList>
            <person name="Delattre M."/>
        </authorList>
    </citation>
    <scope>NUCLEOTIDE SEQUENCE</scope>
    <source>
        <strain evidence="2">AF72</strain>
    </source>
</reference>
<gene>
    <name evidence="2" type="ORF">MSPICULIGERA_LOCUS1455</name>
</gene>
<name>A0AA36C5I3_9BILA</name>
<comment type="caution">
    <text evidence="2">The sequence shown here is derived from an EMBL/GenBank/DDBJ whole genome shotgun (WGS) entry which is preliminary data.</text>
</comment>
<dbReference type="Proteomes" id="UP001177023">
    <property type="component" value="Unassembled WGS sequence"/>
</dbReference>
<evidence type="ECO:0000313" key="3">
    <source>
        <dbReference type="Proteomes" id="UP001177023"/>
    </source>
</evidence>
<keyword evidence="3" id="KW-1185">Reference proteome</keyword>
<proteinExistence type="predicted"/>
<accession>A0AA36C5I3</accession>
<protein>
    <submittedName>
        <fullName evidence="2">Uncharacterized protein</fullName>
    </submittedName>
</protein>